<evidence type="ECO:0000256" key="2">
    <source>
        <dbReference type="ARBA" id="ARBA00022723"/>
    </source>
</evidence>
<dbReference type="PANTHER" id="PTHR10869:SF246">
    <property type="entry name" value="TRANSMEMBRANE PROLYL 4-HYDROXYLASE"/>
    <property type="match status" value="1"/>
</dbReference>
<accession>A0A1L7XIQ8</accession>
<keyword evidence="3" id="KW-0223">Dioxygenase</keyword>
<comment type="cofactor">
    <cofactor evidence="1">
        <name>L-ascorbate</name>
        <dbReference type="ChEBI" id="CHEBI:38290"/>
    </cofactor>
</comment>
<feature type="signal peptide" evidence="6">
    <location>
        <begin position="1"/>
        <end position="25"/>
    </location>
</feature>
<keyword evidence="6" id="KW-0732">Signal</keyword>
<dbReference type="OrthoDB" id="420380at2759"/>
<sequence length="282" mass="31348">MGAATRVLTPSFLLLTLCLLPLFTLEHVQHLLSSLLFSNYLSTLIPPSTVGDKYETKTYTLSTNPLVIYITNFITLLEATQLVALSNDNFHPSPLYSDDGTLSHDSSYRSSLTATLPLSPIVKAVEARAKSFSFYNPNQEEKKIKPLVVQKYGLGKQYKDHYDWFLPHPSLTGNIESTFFVYISANCTGGGTNFPRLRLPSSHPPSTSAHIIPGGLENEWCEFIDCDRPYTDGVTFKPITGNAIFWENVDENGDGMVSTLHAGLPVTSGEKMGLNVWSWRDY</sequence>
<dbReference type="GO" id="GO:0031418">
    <property type="term" value="F:L-ascorbic acid binding"/>
    <property type="evidence" value="ECO:0007669"/>
    <property type="project" value="InterPro"/>
</dbReference>
<keyword evidence="5" id="KW-0408">Iron</keyword>
<dbReference type="STRING" id="576137.A0A1L7XIQ8"/>
<gene>
    <name evidence="8" type="ORF">PAC_14825</name>
</gene>
<dbReference type="EMBL" id="FJOG01000028">
    <property type="protein sequence ID" value="CZR64925.1"/>
    <property type="molecule type" value="Genomic_DNA"/>
</dbReference>
<evidence type="ECO:0000313" key="9">
    <source>
        <dbReference type="Proteomes" id="UP000184330"/>
    </source>
</evidence>
<name>A0A1L7XIQ8_9HELO</name>
<evidence type="ECO:0000256" key="1">
    <source>
        <dbReference type="ARBA" id="ARBA00001961"/>
    </source>
</evidence>
<dbReference type="Pfam" id="PF13640">
    <property type="entry name" value="2OG-FeII_Oxy_3"/>
    <property type="match status" value="1"/>
</dbReference>
<dbReference type="Proteomes" id="UP000184330">
    <property type="component" value="Unassembled WGS sequence"/>
</dbReference>
<dbReference type="GO" id="GO:0005506">
    <property type="term" value="F:iron ion binding"/>
    <property type="evidence" value="ECO:0007669"/>
    <property type="project" value="InterPro"/>
</dbReference>
<dbReference type="InterPro" id="IPR006620">
    <property type="entry name" value="Pro_4_hyd_alph"/>
</dbReference>
<evidence type="ECO:0000259" key="7">
    <source>
        <dbReference type="SMART" id="SM00702"/>
    </source>
</evidence>
<evidence type="ECO:0000313" key="8">
    <source>
        <dbReference type="EMBL" id="CZR64925.1"/>
    </source>
</evidence>
<keyword evidence="9" id="KW-1185">Reference proteome</keyword>
<feature type="chain" id="PRO_5012499122" description="Prolyl 4-hydroxylase alpha subunit domain-containing protein" evidence="6">
    <location>
        <begin position="26"/>
        <end position="282"/>
    </location>
</feature>
<reference evidence="8 9" key="1">
    <citation type="submission" date="2016-03" db="EMBL/GenBank/DDBJ databases">
        <authorList>
            <person name="Ploux O."/>
        </authorList>
    </citation>
    <scope>NUCLEOTIDE SEQUENCE [LARGE SCALE GENOMIC DNA]</scope>
    <source>
        <strain evidence="8 9">UAMH 11012</strain>
    </source>
</reference>
<dbReference type="InterPro" id="IPR044862">
    <property type="entry name" value="Pro_4_hyd_alph_FE2OG_OXY"/>
</dbReference>
<dbReference type="PANTHER" id="PTHR10869">
    <property type="entry name" value="PROLYL 4-HYDROXYLASE ALPHA SUBUNIT"/>
    <property type="match status" value="1"/>
</dbReference>
<dbReference type="SMART" id="SM00702">
    <property type="entry name" value="P4Hc"/>
    <property type="match status" value="1"/>
</dbReference>
<keyword evidence="4" id="KW-0560">Oxidoreductase</keyword>
<dbReference type="Gene3D" id="2.60.120.620">
    <property type="entry name" value="q2cbj1_9rhob like domain"/>
    <property type="match status" value="1"/>
</dbReference>
<feature type="domain" description="Prolyl 4-hydroxylase alpha subunit" evidence="7">
    <location>
        <begin position="65"/>
        <end position="279"/>
    </location>
</feature>
<dbReference type="GO" id="GO:0005783">
    <property type="term" value="C:endoplasmic reticulum"/>
    <property type="evidence" value="ECO:0007669"/>
    <property type="project" value="TreeGrafter"/>
</dbReference>
<protein>
    <recommendedName>
        <fullName evidence="7">Prolyl 4-hydroxylase alpha subunit domain-containing protein</fullName>
    </recommendedName>
</protein>
<evidence type="ECO:0000256" key="6">
    <source>
        <dbReference type="SAM" id="SignalP"/>
    </source>
</evidence>
<proteinExistence type="predicted"/>
<evidence type="ECO:0000256" key="4">
    <source>
        <dbReference type="ARBA" id="ARBA00023002"/>
    </source>
</evidence>
<dbReference type="GO" id="GO:0004656">
    <property type="term" value="F:procollagen-proline 4-dioxygenase activity"/>
    <property type="evidence" value="ECO:0007669"/>
    <property type="project" value="TreeGrafter"/>
</dbReference>
<keyword evidence="2" id="KW-0479">Metal-binding</keyword>
<evidence type="ECO:0000256" key="3">
    <source>
        <dbReference type="ARBA" id="ARBA00022964"/>
    </source>
</evidence>
<dbReference type="AlphaFoldDB" id="A0A1L7XIQ8"/>
<dbReference type="InterPro" id="IPR045054">
    <property type="entry name" value="P4HA-like"/>
</dbReference>
<evidence type="ECO:0000256" key="5">
    <source>
        <dbReference type="ARBA" id="ARBA00023004"/>
    </source>
</evidence>
<organism evidence="8 9">
    <name type="scientific">Phialocephala subalpina</name>
    <dbReference type="NCBI Taxonomy" id="576137"/>
    <lineage>
        <taxon>Eukaryota</taxon>
        <taxon>Fungi</taxon>
        <taxon>Dikarya</taxon>
        <taxon>Ascomycota</taxon>
        <taxon>Pezizomycotina</taxon>
        <taxon>Leotiomycetes</taxon>
        <taxon>Helotiales</taxon>
        <taxon>Mollisiaceae</taxon>
        <taxon>Phialocephala</taxon>
        <taxon>Phialocephala fortinii species complex</taxon>
    </lineage>
</organism>